<feature type="domain" description="LicD/FKTN/FKRP nucleotidyltransferase" evidence="1">
    <location>
        <begin position="41"/>
        <end position="154"/>
    </location>
</feature>
<dbReference type="EMBL" id="JBHSGN010000090">
    <property type="protein sequence ID" value="MFC4675127.1"/>
    <property type="molecule type" value="Genomic_DNA"/>
</dbReference>
<dbReference type="RefSeq" id="WP_379998056.1">
    <property type="nucleotide sequence ID" value="NZ_JBHSGN010000090.1"/>
</dbReference>
<dbReference type="PANTHER" id="PTHR43404:SF1">
    <property type="entry name" value="MNN4P"/>
    <property type="match status" value="1"/>
</dbReference>
<evidence type="ECO:0000313" key="2">
    <source>
        <dbReference type="EMBL" id="MFC4675127.1"/>
    </source>
</evidence>
<evidence type="ECO:0000313" key="3">
    <source>
        <dbReference type="Proteomes" id="UP001596023"/>
    </source>
</evidence>
<dbReference type="Pfam" id="PF04991">
    <property type="entry name" value="LicD"/>
    <property type="match status" value="2"/>
</dbReference>
<protein>
    <submittedName>
        <fullName evidence="2">Phosphorylcholine transferase LicD</fullName>
    </submittedName>
</protein>
<name>A0ABV9KYI8_9BACT</name>
<evidence type="ECO:0000259" key="1">
    <source>
        <dbReference type="Pfam" id="PF04991"/>
    </source>
</evidence>
<sequence>MRTNNYLKYPQFPDEREAGGTPLKQLNIVLFRLLRIFNFICEKYNIDYWLDYGTLLGAIRHQGFIPWDYDIDIGMLREDYNLFIEKGVKDLPFDIFFQNRDSDPNIGEWGFIVEGRLRDRFSNNIGAQKSKSSSTNWHNGIQLDIFVYDYDSKNGWFSNGFERILSQSRIYLKLEEIEYLDTASFEGHEFPIPIGYDSYLKRCYGDYMKLPSIEEQEKLPDIDIFNSCDHPESLIWKEFHPTKIKTSE</sequence>
<dbReference type="InterPro" id="IPR007074">
    <property type="entry name" value="LicD/FKTN/FKRP_NTP_transf"/>
</dbReference>
<keyword evidence="3" id="KW-1185">Reference proteome</keyword>
<gene>
    <name evidence="2" type="ORF">ACFO6W_15610</name>
</gene>
<dbReference type="GO" id="GO:0016740">
    <property type="term" value="F:transferase activity"/>
    <property type="evidence" value="ECO:0007669"/>
    <property type="project" value="UniProtKB-KW"/>
</dbReference>
<proteinExistence type="predicted"/>
<feature type="domain" description="LicD/FKTN/FKRP nucleotidyltransferase" evidence="1">
    <location>
        <begin position="168"/>
        <end position="205"/>
    </location>
</feature>
<dbReference type="Proteomes" id="UP001596023">
    <property type="component" value="Unassembled WGS sequence"/>
</dbReference>
<reference evidence="3" key="1">
    <citation type="journal article" date="2019" name="Int. J. Syst. Evol. Microbiol.">
        <title>The Global Catalogue of Microorganisms (GCM) 10K type strain sequencing project: providing services to taxonomists for standard genome sequencing and annotation.</title>
        <authorList>
            <consortium name="The Broad Institute Genomics Platform"/>
            <consortium name="The Broad Institute Genome Sequencing Center for Infectious Disease"/>
            <person name="Wu L."/>
            <person name="Ma J."/>
        </authorList>
    </citation>
    <scope>NUCLEOTIDE SEQUENCE [LARGE SCALE GENOMIC DNA]</scope>
    <source>
        <strain evidence="3">CCUG 66188</strain>
    </source>
</reference>
<dbReference type="InterPro" id="IPR052942">
    <property type="entry name" value="LPS_cholinephosphotransferase"/>
</dbReference>
<keyword evidence="2" id="KW-0808">Transferase</keyword>
<dbReference type="PANTHER" id="PTHR43404">
    <property type="entry name" value="LIPOPOLYSACCHARIDE CHOLINEPHOSPHOTRANSFERASE LICD"/>
    <property type="match status" value="1"/>
</dbReference>
<comment type="caution">
    <text evidence="2">The sequence shown here is derived from an EMBL/GenBank/DDBJ whole genome shotgun (WGS) entry which is preliminary data.</text>
</comment>
<organism evidence="2 3">
    <name type="scientific">Dysgonomonas termitidis</name>
    <dbReference type="NCBI Taxonomy" id="1516126"/>
    <lineage>
        <taxon>Bacteria</taxon>
        <taxon>Pseudomonadati</taxon>
        <taxon>Bacteroidota</taxon>
        <taxon>Bacteroidia</taxon>
        <taxon>Bacteroidales</taxon>
        <taxon>Dysgonomonadaceae</taxon>
        <taxon>Dysgonomonas</taxon>
    </lineage>
</organism>
<accession>A0ABV9KYI8</accession>